<evidence type="ECO:0000256" key="6">
    <source>
        <dbReference type="ARBA" id="ARBA00023098"/>
    </source>
</evidence>
<evidence type="ECO:0000256" key="8">
    <source>
        <dbReference type="ARBA" id="ARBA00023209"/>
    </source>
</evidence>
<keyword evidence="12" id="KW-1185">Reference proteome</keyword>
<evidence type="ECO:0000256" key="5">
    <source>
        <dbReference type="ARBA" id="ARBA00022989"/>
    </source>
</evidence>
<keyword evidence="9" id="KW-1208">Phospholipid metabolism</keyword>
<keyword evidence="8" id="KW-0594">Phospholipid biosynthesis</keyword>
<dbReference type="PANTHER" id="PTHR30309">
    <property type="entry name" value="INNER MEMBRANE PROTEIN YGIH"/>
    <property type="match status" value="1"/>
</dbReference>
<evidence type="ECO:0000256" key="7">
    <source>
        <dbReference type="ARBA" id="ARBA00023136"/>
    </source>
</evidence>
<dbReference type="InterPro" id="IPR003811">
    <property type="entry name" value="G3P_acylTferase_PlsY"/>
</dbReference>
<dbReference type="Pfam" id="PF02660">
    <property type="entry name" value="G3P_acyltransf"/>
    <property type="match status" value="1"/>
</dbReference>
<evidence type="ECO:0000256" key="9">
    <source>
        <dbReference type="ARBA" id="ARBA00023264"/>
    </source>
</evidence>
<evidence type="ECO:0000256" key="2">
    <source>
        <dbReference type="ARBA" id="ARBA00022516"/>
    </source>
</evidence>
<dbReference type="EMBL" id="FOVK01000013">
    <property type="protein sequence ID" value="SFO06133.1"/>
    <property type="molecule type" value="Genomic_DNA"/>
</dbReference>
<evidence type="ECO:0000256" key="10">
    <source>
        <dbReference type="SAM" id="Phobius"/>
    </source>
</evidence>
<keyword evidence="4 10" id="KW-0812">Transmembrane</keyword>
<dbReference type="OrthoDB" id="9777124at2"/>
<reference evidence="11 12" key="1">
    <citation type="submission" date="2016-10" db="EMBL/GenBank/DDBJ databases">
        <authorList>
            <person name="de Groot N.N."/>
        </authorList>
    </citation>
    <scope>NUCLEOTIDE SEQUENCE [LARGE SCALE GENOMIC DNA]</scope>
    <source>
        <strain evidence="11 12">ML2</strain>
    </source>
</reference>
<gene>
    <name evidence="11" type="ORF">SAMN04488695_11337</name>
</gene>
<evidence type="ECO:0000256" key="4">
    <source>
        <dbReference type="ARBA" id="ARBA00022692"/>
    </source>
</evidence>
<keyword evidence="1" id="KW-1003">Cell membrane</keyword>
<keyword evidence="6" id="KW-0443">Lipid metabolism</keyword>
<organism evidence="11 12">
    <name type="scientific">Proteiniclasticum ruminis</name>
    <dbReference type="NCBI Taxonomy" id="398199"/>
    <lineage>
        <taxon>Bacteria</taxon>
        <taxon>Bacillati</taxon>
        <taxon>Bacillota</taxon>
        <taxon>Clostridia</taxon>
        <taxon>Eubacteriales</taxon>
        <taxon>Clostridiaceae</taxon>
        <taxon>Proteiniclasticum</taxon>
    </lineage>
</organism>
<dbReference type="GO" id="GO:0005886">
    <property type="term" value="C:plasma membrane"/>
    <property type="evidence" value="ECO:0007669"/>
    <property type="project" value="InterPro"/>
</dbReference>
<feature type="transmembrane region" description="Helical" evidence="10">
    <location>
        <begin position="125"/>
        <end position="146"/>
    </location>
</feature>
<name>A0A1I5E475_9CLOT</name>
<dbReference type="PANTHER" id="PTHR30309:SF0">
    <property type="entry name" value="GLYCEROL-3-PHOSPHATE ACYLTRANSFERASE-RELATED"/>
    <property type="match status" value="1"/>
</dbReference>
<feature type="transmembrane region" description="Helical" evidence="10">
    <location>
        <begin position="94"/>
        <end position="113"/>
    </location>
</feature>
<proteinExistence type="predicted"/>
<keyword evidence="3 11" id="KW-0808">Transferase</keyword>
<feature type="transmembrane region" description="Helical" evidence="10">
    <location>
        <begin position="68"/>
        <end position="87"/>
    </location>
</feature>
<dbReference type="RefSeq" id="WP_074912759.1">
    <property type="nucleotide sequence ID" value="NZ_FOVK01000013.1"/>
</dbReference>
<keyword evidence="11" id="KW-0012">Acyltransferase</keyword>
<dbReference type="AlphaFoldDB" id="A0A1I5E475"/>
<evidence type="ECO:0000313" key="12">
    <source>
        <dbReference type="Proteomes" id="UP000181899"/>
    </source>
</evidence>
<accession>A0A1I5E475</accession>
<sequence length="233" mass="25830">MMEWQLFILLAVLGYLIGSISFARILFHVKRPGEEPVKIRTVSTDGSIVMETHAVGATSALLAFGKKWGLLIMALDLLKALMPMTLYRVLGEEPYGHLVLGNFILMGHLWPVYNLRKGGGGNSTAMGMMLAASPLGFLVTQVLGMVIGMKMKGVMFMAGILLSIPWFMMTKGIFSAETLFALVMSVTYLAAQMPETMKFLQLKKKGYTFDSDQVLHMMRHGKGKTDRDEQREG</sequence>
<dbReference type="GO" id="GO:0043772">
    <property type="term" value="F:acyl-phosphate glycerol-3-phosphate acyltransferase activity"/>
    <property type="evidence" value="ECO:0007669"/>
    <property type="project" value="InterPro"/>
</dbReference>
<dbReference type="Proteomes" id="UP000181899">
    <property type="component" value="Unassembled WGS sequence"/>
</dbReference>
<dbReference type="SMART" id="SM01207">
    <property type="entry name" value="G3P_acyltransf"/>
    <property type="match status" value="1"/>
</dbReference>
<keyword evidence="5 10" id="KW-1133">Transmembrane helix</keyword>
<feature type="transmembrane region" description="Helical" evidence="10">
    <location>
        <begin position="153"/>
        <end position="168"/>
    </location>
</feature>
<protein>
    <submittedName>
        <fullName evidence="11">Acyl-phosphate glycerol-3-phosphate acyltransferase</fullName>
    </submittedName>
</protein>
<keyword evidence="7 10" id="KW-0472">Membrane</keyword>
<evidence type="ECO:0000256" key="3">
    <source>
        <dbReference type="ARBA" id="ARBA00022679"/>
    </source>
</evidence>
<keyword evidence="2" id="KW-0444">Lipid biosynthesis</keyword>
<dbReference type="GO" id="GO:0008654">
    <property type="term" value="P:phospholipid biosynthetic process"/>
    <property type="evidence" value="ECO:0007669"/>
    <property type="project" value="UniProtKB-KW"/>
</dbReference>
<evidence type="ECO:0000256" key="1">
    <source>
        <dbReference type="ARBA" id="ARBA00022475"/>
    </source>
</evidence>
<evidence type="ECO:0000313" key="11">
    <source>
        <dbReference type="EMBL" id="SFO06133.1"/>
    </source>
</evidence>